<name>R0MJY2_NOSB1</name>
<protein>
    <submittedName>
        <fullName evidence="1">Uncharacterized protein</fullName>
    </submittedName>
</protein>
<dbReference type="OrthoDB" id="2194937at2759"/>
<proteinExistence type="predicted"/>
<gene>
    <name evidence="1" type="ORF">NBO_25g0001</name>
</gene>
<evidence type="ECO:0000313" key="2">
    <source>
        <dbReference type="Proteomes" id="UP000016927"/>
    </source>
</evidence>
<accession>R0MJY2</accession>
<dbReference type="AlphaFoldDB" id="R0MJY2"/>
<dbReference type="EMBL" id="KB908933">
    <property type="protein sequence ID" value="EOB14540.1"/>
    <property type="molecule type" value="Genomic_DNA"/>
</dbReference>
<dbReference type="Proteomes" id="UP000016927">
    <property type="component" value="Unassembled WGS sequence"/>
</dbReference>
<reference evidence="1 2" key="1">
    <citation type="journal article" date="2013" name="BMC Genomics">
        <title>Comparative genomics of parasitic silkworm microsporidia reveal an association between genome expansion and host adaptation.</title>
        <authorList>
            <person name="Pan G."/>
            <person name="Xu J."/>
            <person name="Li T."/>
            <person name="Xia Q."/>
            <person name="Liu S.L."/>
            <person name="Zhang G."/>
            <person name="Li S."/>
            <person name="Li C."/>
            <person name="Liu H."/>
            <person name="Yang L."/>
            <person name="Liu T."/>
            <person name="Zhang X."/>
            <person name="Wu Z."/>
            <person name="Fan W."/>
            <person name="Dang X."/>
            <person name="Xiang H."/>
            <person name="Tao M."/>
            <person name="Li Y."/>
            <person name="Hu J."/>
            <person name="Li Z."/>
            <person name="Lin L."/>
            <person name="Luo J."/>
            <person name="Geng L."/>
            <person name="Wang L."/>
            <person name="Long M."/>
            <person name="Wan Y."/>
            <person name="He N."/>
            <person name="Zhang Z."/>
            <person name="Lu C."/>
            <person name="Keeling P.J."/>
            <person name="Wang J."/>
            <person name="Xiang Z."/>
            <person name="Zhou Z."/>
        </authorList>
    </citation>
    <scope>NUCLEOTIDE SEQUENCE [LARGE SCALE GENOMIC DNA]</scope>
    <source>
        <strain evidence="2">CQ1 / CVCC 102059</strain>
    </source>
</reference>
<keyword evidence="2" id="KW-1185">Reference proteome</keyword>
<evidence type="ECO:0000313" key="1">
    <source>
        <dbReference type="EMBL" id="EOB14540.1"/>
    </source>
</evidence>
<organism evidence="1 2">
    <name type="scientific">Nosema bombycis (strain CQ1 / CVCC 102059)</name>
    <name type="common">Microsporidian parasite</name>
    <name type="synonym">Pebrine of silkworm</name>
    <dbReference type="NCBI Taxonomy" id="578461"/>
    <lineage>
        <taxon>Eukaryota</taxon>
        <taxon>Fungi</taxon>
        <taxon>Fungi incertae sedis</taxon>
        <taxon>Microsporidia</taxon>
        <taxon>Nosematidae</taxon>
        <taxon>Nosema</taxon>
    </lineage>
</organism>
<dbReference type="VEuPathDB" id="MicrosporidiaDB:NBO_25g0001"/>
<dbReference type="HOGENOM" id="CLU_2455312_0_0_1"/>
<sequence>MKFLNYNSVITKEIEKYVQKYKTSNEIESKTIYKAIVLQKKQIEVLICKVRNYLSEMILKGEEGYYFLEKVYYVVFKKSPKLQEMNKMR</sequence>